<dbReference type="InterPro" id="IPR011989">
    <property type="entry name" value="ARM-like"/>
</dbReference>
<evidence type="ECO:0000256" key="1">
    <source>
        <dbReference type="ARBA" id="ARBA00022786"/>
    </source>
</evidence>
<keyword evidence="2" id="KW-0808">Transferase</keyword>
<keyword evidence="1 2" id="KW-0833">Ubl conjugation pathway</keyword>
<evidence type="ECO:0000313" key="4">
    <source>
        <dbReference type="EMBL" id="TVU04640.1"/>
    </source>
</evidence>
<dbReference type="GO" id="GO:0061630">
    <property type="term" value="F:ubiquitin protein ligase activity"/>
    <property type="evidence" value="ECO:0007669"/>
    <property type="project" value="UniProtKB-UniRule"/>
</dbReference>
<evidence type="ECO:0000313" key="5">
    <source>
        <dbReference type="Proteomes" id="UP000324897"/>
    </source>
</evidence>
<dbReference type="PANTHER" id="PTHR22849:SF132">
    <property type="entry name" value="E3 UBIQUITIN-PROTEIN LIGASE PUB23"/>
    <property type="match status" value="1"/>
</dbReference>
<evidence type="ECO:0000259" key="3">
    <source>
        <dbReference type="Pfam" id="PF25598"/>
    </source>
</evidence>
<evidence type="ECO:0000256" key="2">
    <source>
        <dbReference type="RuleBase" id="RU369093"/>
    </source>
</evidence>
<dbReference type="Gene3D" id="1.25.10.10">
    <property type="entry name" value="Leucine-rich Repeat Variant"/>
    <property type="match status" value="1"/>
</dbReference>
<reference evidence="4 5" key="1">
    <citation type="journal article" date="2019" name="Sci. Rep.">
        <title>A high-quality genome of Eragrostis curvula grass provides insights into Poaceae evolution and supports new strategies to enhance forage quality.</title>
        <authorList>
            <person name="Carballo J."/>
            <person name="Santos B.A.C.M."/>
            <person name="Zappacosta D."/>
            <person name="Garbus I."/>
            <person name="Selva J.P."/>
            <person name="Gallo C.A."/>
            <person name="Diaz A."/>
            <person name="Albertini E."/>
            <person name="Caccamo M."/>
            <person name="Echenique V."/>
        </authorList>
    </citation>
    <scope>NUCLEOTIDE SEQUENCE [LARGE SCALE GENOMIC DNA]</scope>
    <source>
        <strain evidence="5">cv. Victoria</strain>
        <tissue evidence="4">Leaf</tissue>
    </source>
</reference>
<accession>A0A5J9T087</accession>
<keyword evidence="5" id="KW-1185">Reference proteome</keyword>
<dbReference type="EMBL" id="RWGY01000051">
    <property type="protein sequence ID" value="TVU04640.1"/>
    <property type="molecule type" value="Genomic_DNA"/>
</dbReference>
<organism evidence="4 5">
    <name type="scientific">Eragrostis curvula</name>
    <name type="common">weeping love grass</name>
    <dbReference type="NCBI Taxonomy" id="38414"/>
    <lineage>
        <taxon>Eukaryota</taxon>
        <taxon>Viridiplantae</taxon>
        <taxon>Streptophyta</taxon>
        <taxon>Embryophyta</taxon>
        <taxon>Tracheophyta</taxon>
        <taxon>Spermatophyta</taxon>
        <taxon>Magnoliopsida</taxon>
        <taxon>Liliopsida</taxon>
        <taxon>Poales</taxon>
        <taxon>Poaceae</taxon>
        <taxon>PACMAD clade</taxon>
        <taxon>Chloridoideae</taxon>
        <taxon>Eragrostideae</taxon>
        <taxon>Eragrostidinae</taxon>
        <taxon>Eragrostis</taxon>
    </lineage>
</organism>
<comment type="catalytic activity">
    <reaction evidence="2">
        <text>S-ubiquitinyl-[E2 ubiquitin-conjugating enzyme]-L-cysteine + [acceptor protein]-L-lysine = [E2 ubiquitin-conjugating enzyme]-L-cysteine + N(6)-ubiquitinyl-[acceptor protein]-L-lysine.</text>
        <dbReference type="EC" id="2.3.2.27"/>
    </reaction>
</comment>
<dbReference type="Gramene" id="TVU04640">
    <property type="protein sequence ID" value="TVU04640"/>
    <property type="gene ID" value="EJB05_47766"/>
</dbReference>
<dbReference type="OrthoDB" id="10064100at2759"/>
<comment type="caution">
    <text evidence="4">The sequence shown here is derived from an EMBL/GenBank/DDBJ whole genome shotgun (WGS) entry which is preliminary data.</text>
</comment>
<proteinExistence type="predicted"/>
<dbReference type="PANTHER" id="PTHR22849">
    <property type="entry name" value="WDSAM1 PROTEIN"/>
    <property type="match status" value="1"/>
</dbReference>
<feature type="non-terminal residue" evidence="4">
    <location>
        <position position="1"/>
    </location>
</feature>
<protein>
    <recommendedName>
        <fullName evidence="2 3">U-box domain-containing protein</fullName>
        <ecNumber evidence="2">2.3.2.27</ecNumber>
    </recommendedName>
    <alternativeName>
        <fullName evidence="2">RING-type E3 ubiquitin transferase PUB</fullName>
    </alternativeName>
</protein>
<dbReference type="AlphaFoldDB" id="A0A5J9T087"/>
<dbReference type="InterPro" id="IPR058678">
    <property type="entry name" value="ARM_PUB"/>
</dbReference>
<comment type="pathway">
    <text evidence="2">Protein modification; protein ubiquitination.</text>
</comment>
<sequence length="204" mass="22090">MEALMSVLRRPNVASRARAALLLEAVVAATTPASRLVSLMEEAFVELVRLLRDRVSSDAAHARRDRSMGPQPVEGGGWRRWWTRACELALGALDRLCGCAEGRAALVEHRAGVAAVARRALRVSKAATGAAVRVLRSVARHAVTGAVVREMVECGAVGELCVVAEQQGDGGRTAERARETLRLHARAWRTSLCLHPHLQTMYPC</sequence>
<feature type="domain" description="U-box" evidence="3">
    <location>
        <begin position="84"/>
        <end position="198"/>
    </location>
</feature>
<comment type="function">
    <text evidence="2">Functions as an E3 ubiquitin ligase.</text>
</comment>
<name>A0A5J9T087_9POAL</name>
<dbReference type="InterPro" id="IPR045185">
    <property type="entry name" value="PUB22/23/24-like"/>
</dbReference>
<dbReference type="EC" id="2.3.2.27" evidence="2"/>
<dbReference type="GO" id="GO:0016567">
    <property type="term" value="P:protein ubiquitination"/>
    <property type="evidence" value="ECO:0007669"/>
    <property type="project" value="UniProtKB-UniRule"/>
</dbReference>
<gene>
    <name evidence="4" type="ORF">EJB05_47766</name>
</gene>
<dbReference type="Proteomes" id="UP000324897">
    <property type="component" value="Unassembled WGS sequence"/>
</dbReference>
<dbReference type="Pfam" id="PF25598">
    <property type="entry name" value="ARM_PUB"/>
    <property type="match status" value="1"/>
</dbReference>